<evidence type="ECO:0000256" key="1">
    <source>
        <dbReference type="SAM" id="Coils"/>
    </source>
</evidence>
<protein>
    <submittedName>
        <fullName evidence="2">Uncharacterized protein</fullName>
    </submittedName>
</protein>
<evidence type="ECO:0000313" key="2">
    <source>
        <dbReference type="EMBL" id="SMC21984.1"/>
    </source>
</evidence>
<name>A0A1W1XDW8_9CLOT</name>
<dbReference type="AlphaFoldDB" id="A0A1W1XDW8"/>
<feature type="coiled-coil region" evidence="1">
    <location>
        <begin position="26"/>
        <end position="53"/>
    </location>
</feature>
<keyword evidence="1" id="KW-0175">Coiled coil</keyword>
<evidence type="ECO:0000313" key="3">
    <source>
        <dbReference type="Proteomes" id="UP000192468"/>
    </source>
</evidence>
<dbReference type="STRING" id="1121291.SAMN02745134_01504"/>
<organism evidence="2 3">
    <name type="scientific">Clostridium acidisoli DSM 12555</name>
    <dbReference type="NCBI Taxonomy" id="1121291"/>
    <lineage>
        <taxon>Bacteria</taxon>
        <taxon>Bacillati</taxon>
        <taxon>Bacillota</taxon>
        <taxon>Clostridia</taxon>
        <taxon>Eubacteriales</taxon>
        <taxon>Clostridiaceae</taxon>
        <taxon>Clostridium</taxon>
    </lineage>
</organism>
<reference evidence="2 3" key="1">
    <citation type="submission" date="2017-04" db="EMBL/GenBank/DDBJ databases">
        <authorList>
            <person name="Afonso C.L."/>
            <person name="Miller P.J."/>
            <person name="Scott M.A."/>
            <person name="Spackman E."/>
            <person name="Goraichik I."/>
            <person name="Dimitrov K.M."/>
            <person name="Suarez D.L."/>
            <person name="Swayne D.E."/>
        </authorList>
    </citation>
    <scope>NUCLEOTIDE SEQUENCE [LARGE SCALE GENOMIC DNA]</scope>
    <source>
        <strain evidence="2 3">DSM 12555</strain>
    </source>
</reference>
<dbReference type="Proteomes" id="UP000192468">
    <property type="component" value="Unassembled WGS sequence"/>
</dbReference>
<sequence>MINTGGDLLSLINSGNGIIGIDYAEMNRVKSNLKRARDKSTELNRRINAVITKLQVDKNSSRIKMATDQLRDYSRQVTRMQGDMDRTINKVDKAIRRFKEVDSACAARIRAIGGDESEKKSFLEELEGEFTAIGERIEATASSLIKEGEKIFSSVRNDEEKAFNGMKKEAGNICSGIQDIIKNGRIKEIASDAGVMASLMYLEATSTDKNFLKKAPELVKVYENKLLVDENNIWSTYSKEDEVGSGLIKNLYKDAVNIENKVGSVADTGWEEYKKINPIGAGIIAGTYDFGKGTIEGLVGVGKGIGNEYYDLRENPEGTIKNLARVGIDIAALVNPAMPKTEDDERFEKGLEGIISKEINDKLINGDTYTRSRAITDVGENIVSLFLGGAEIKAASKVGEIGDLGKLAEVSETGEKIDEISKVSKISDGISGVESGSLLAEGEKAFASLRDVGNNISNSAKTIKDIITGEKIITIEVLDTGTGLRVPNMSVIDNNIEKISKIENVSGSSLEGGSNAVDDSIDGIKIIDGKVGGKIPVDEFKNIRTESIQNVDSDAITLGKYKPTVKPDGSLDWTIPANDSYTVMAGDTTYFSLGNDWDVIKGKYNITDDDMFDLFNVPALDDAAKAGKEIRFSHDPTAYGDCALKKEWEYLESSYGYRRLIQKGDFWYAIK</sequence>
<accession>A0A1W1XDW8</accession>
<dbReference type="EMBL" id="FWXH01000003">
    <property type="protein sequence ID" value="SMC21984.1"/>
    <property type="molecule type" value="Genomic_DNA"/>
</dbReference>
<proteinExistence type="predicted"/>
<gene>
    <name evidence="2" type="ORF">SAMN02745134_01504</name>
</gene>
<keyword evidence="3" id="KW-1185">Reference proteome</keyword>